<reference evidence="3" key="1">
    <citation type="submission" date="2023-03" db="EMBL/GenBank/DDBJ databases">
        <title>Massive genome expansion in bonnet fungi (Mycena s.s.) driven by repeated elements and novel gene families across ecological guilds.</title>
        <authorList>
            <consortium name="Lawrence Berkeley National Laboratory"/>
            <person name="Harder C.B."/>
            <person name="Miyauchi S."/>
            <person name="Viragh M."/>
            <person name="Kuo A."/>
            <person name="Thoen E."/>
            <person name="Andreopoulos B."/>
            <person name="Lu D."/>
            <person name="Skrede I."/>
            <person name="Drula E."/>
            <person name="Henrissat B."/>
            <person name="Morin E."/>
            <person name="Kohler A."/>
            <person name="Barry K."/>
            <person name="LaButti K."/>
            <person name="Morin E."/>
            <person name="Salamov A."/>
            <person name="Lipzen A."/>
            <person name="Mereny Z."/>
            <person name="Hegedus B."/>
            <person name="Baldrian P."/>
            <person name="Stursova M."/>
            <person name="Weitz H."/>
            <person name="Taylor A."/>
            <person name="Grigoriev I.V."/>
            <person name="Nagy L.G."/>
            <person name="Martin F."/>
            <person name="Kauserud H."/>
        </authorList>
    </citation>
    <scope>NUCLEOTIDE SEQUENCE</scope>
    <source>
        <strain evidence="3">CBHHK002</strain>
    </source>
</reference>
<dbReference type="Proteomes" id="UP001218218">
    <property type="component" value="Unassembled WGS sequence"/>
</dbReference>
<name>A0AAD7A8M3_9AGAR</name>
<feature type="transmembrane region" description="Helical" evidence="2">
    <location>
        <begin position="14"/>
        <end position="34"/>
    </location>
</feature>
<keyword evidence="4" id="KW-1185">Reference proteome</keyword>
<keyword evidence="2" id="KW-0812">Transmembrane</keyword>
<evidence type="ECO:0000313" key="3">
    <source>
        <dbReference type="EMBL" id="KAJ7352159.1"/>
    </source>
</evidence>
<evidence type="ECO:0000256" key="1">
    <source>
        <dbReference type="SAM" id="MobiDB-lite"/>
    </source>
</evidence>
<feature type="compositionally biased region" description="Basic residues" evidence="1">
    <location>
        <begin position="394"/>
        <end position="403"/>
    </location>
</feature>
<accession>A0AAD7A8M3</accession>
<evidence type="ECO:0000313" key="4">
    <source>
        <dbReference type="Proteomes" id="UP001218218"/>
    </source>
</evidence>
<evidence type="ECO:0000256" key="2">
    <source>
        <dbReference type="SAM" id="Phobius"/>
    </source>
</evidence>
<feature type="transmembrane region" description="Helical" evidence="2">
    <location>
        <begin position="46"/>
        <end position="64"/>
    </location>
</feature>
<protein>
    <submittedName>
        <fullName evidence="3">Uncharacterized protein</fullName>
    </submittedName>
</protein>
<comment type="caution">
    <text evidence="3">The sequence shown here is derived from an EMBL/GenBank/DDBJ whole genome shotgun (WGS) entry which is preliminary data.</text>
</comment>
<proteinExistence type="predicted"/>
<feature type="transmembrane region" description="Helical" evidence="2">
    <location>
        <begin position="97"/>
        <end position="119"/>
    </location>
</feature>
<dbReference type="AlphaFoldDB" id="A0AAD7A8M3"/>
<feature type="region of interest" description="Disordered" evidence="1">
    <location>
        <begin position="326"/>
        <end position="418"/>
    </location>
</feature>
<feature type="compositionally biased region" description="Low complexity" evidence="1">
    <location>
        <begin position="345"/>
        <end position="370"/>
    </location>
</feature>
<feature type="transmembrane region" description="Helical" evidence="2">
    <location>
        <begin position="151"/>
        <end position="172"/>
    </location>
</feature>
<keyword evidence="2" id="KW-0472">Membrane</keyword>
<keyword evidence="2" id="KW-1133">Transmembrane helix</keyword>
<gene>
    <name evidence="3" type="ORF">DFH08DRAFT_990318</name>
</gene>
<sequence>MSTLAGYPGWRCSFTSFLSNLSIMFSGCLFLLVVVQNISGQAMEKYYVAGAVLICLICNIPLYASGNLGHVLIPVETCWFNNPDKEARFRWVIGTQISWMFIFAVGEAGAFLIILGYLVTHEFYLLRRPAHTETAYSSEGAGSTILKFRNIILRIGLYPLVSCVLNLTVGVIDLHVATCAGRPLIYGLLAATDPSFIRALNALRHPEAESPMQSGGRSYCLSTIVNIPPDDTYSYDSESLHNDCAQQERMHAAQESSTSMALPIAVASMASGRCPAMPALPTPPTHDPAVPLPAPKRNSKFIECFPTSPASAPPSSAFSTDFVPSDAVVPKDQSEGSTAFDDDAPATATSISTSTSTPAAPAAPLQAPPTLDSDSDSAPEDVGTGTASSPSGKKNLKKPKLVQRLKEKLHVGHSREHS</sequence>
<feature type="compositionally biased region" description="Basic and acidic residues" evidence="1">
    <location>
        <begin position="404"/>
        <end position="418"/>
    </location>
</feature>
<dbReference type="EMBL" id="JARIHO010000012">
    <property type="protein sequence ID" value="KAJ7352159.1"/>
    <property type="molecule type" value="Genomic_DNA"/>
</dbReference>
<organism evidence="3 4">
    <name type="scientific">Mycena albidolilacea</name>
    <dbReference type="NCBI Taxonomy" id="1033008"/>
    <lineage>
        <taxon>Eukaryota</taxon>
        <taxon>Fungi</taxon>
        <taxon>Dikarya</taxon>
        <taxon>Basidiomycota</taxon>
        <taxon>Agaricomycotina</taxon>
        <taxon>Agaricomycetes</taxon>
        <taxon>Agaricomycetidae</taxon>
        <taxon>Agaricales</taxon>
        <taxon>Marasmiineae</taxon>
        <taxon>Mycenaceae</taxon>
        <taxon>Mycena</taxon>
    </lineage>
</organism>